<protein>
    <recommendedName>
        <fullName evidence="3">RRM domain-containing protein</fullName>
    </recommendedName>
</protein>
<feature type="region of interest" description="Disordered" evidence="2">
    <location>
        <begin position="1"/>
        <end position="84"/>
    </location>
</feature>
<feature type="domain" description="RRM" evidence="3">
    <location>
        <begin position="93"/>
        <end position="171"/>
    </location>
</feature>
<sequence length="245" mass="28665">MSKKKLSSSKSSSSEANERKESCSMLSSPSLKSSDESSRNSVERKDSCTENSTNPVKERKKRHKRNTGKRSLSNSPRRKNKESLKDVECGANRCLGVFGLSSYTDERDLKEVFSAYGDVEKLCLIYDKQSGHSKGFGFVYFETIADAVTARRETQGLVLDGRHIRVDYSLTMEPHPPTPGKYYGRQRYPPSYRSSSFRSRDDSYYRPRHRDRAFYDDTYDRKRFRDEYEDYYYDRSSRKPYSRRH</sequence>
<evidence type="ECO:0000256" key="2">
    <source>
        <dbReference type="SAM" id="MobiDB-lite"/>
    </source>
</evidence>
<feature type="compositionally biased region" description="Low complexity" evidence="2">
    <location>
        <begin position="23"/>
        <end position="32"/>
    </location>
</feature>
<evidence type="ECO:0000313" key="4">
    <source>
        <dbReference type="EMBL" id="KAK3770374.1"/>
    </source>
</evidence>
<keyword evidence="1" id="KW-0694">RNA-binding</keyword>
<evidence type="ECO:0000259" key="3">
    <source>
        <dbReference type="PROSITE" id="PS50102"/>
    </source>
</evidence>
<feature type="compositionally biased region" description="Basic residues" evidence="2">
    <location>
        <begin position="58"/>
        <end position="68"/>
    </location>
</feature>
<dbReference type="CDD" id="cd12363">
    <property type="entry name" value="RRM_TRA2"/>
    <property type="match status" value="1"/>
</dbReference>
<evidence type="ECO:0000256" key="1">
    <source>
        <dbReference type="PROSITE-ProRule" id="PRU00176"/>
    </source>
</evidence>
<feature type="region of interest" description="Disordered" evidence="2">
    <location>
        <begin position="170"/>
        <end position="204"/>
    </location>
</feature>
<dbReference type="SMART" id="SM00360">
    <property type="entry name" value="RRM"/>
    <property type="match status" value="1"/>
</dbReference>
<dbReference type="GO" id="GO:0003723">
    <property type="term" value="F:RNA binding"/>
    <property type="evidence" value="ECO:0007669"/>
    <property type="project" value="UniProtKB-UniRule"/>
</dbReference>
<feature type="compositionally biased region" description="Low complexity" evidence="2">
    <location>
        <begin position="182"/>
        <end position="197"/>
    </location>
</feature>
<proteinExistence type="predicted"/>
<evidence type="ECO:0000313" key="5">
    <source>
        <dbReference type="Proteomes" id="UP001283361"/>
    </source>
</evidence>
<dbReference type="InterPro" id="IPR050441">
    <property type="entry name" value="RBM"/>
</dbReference>
<accession>A0AAE0ZJ44</accession>
<dbReference type="InterPro" id="IPR000504">
    <property type="entry name" value="RRM_dom"/>
</dbReference>
<dbReference type="Gene3D" id="3.30.70.330">
    <property type="match status" value="1"/>
</dbReference>
<keyword evidence="5" id="KW-1185">Reference proteome</keyword>
<dbReference type="PANTHER" id="PTHR48034">
    <property type="entry name" value="TRANSFORMER-2 SEX-DETERMINING PROTEIN-RELATED"/>
    <property type="match status" value="1"/>
</dbReference>
<gene>
    <name evidence="4" type="ORF">RRG08_036125</name>
</gene>
<dbReference type="Proteomes" id="UP001283361">
    <property type="component" value="Unassembled WGS sequence"/>
</dbReference>
<comment type="caution">
    <text evidence="4">The sequence shown here is derived from an EMBL/GenBank/DDBJ whole genome shotgun (WGS) entry which is preliminary data.</text>
</comment>
<dbReference type="Pfam" id="PF00076">
    <property type="entry name" value="RRM_1"/>
    <property type="match status" value="1"/>
</dbReference>
<dbReference type="SUPFAM" id="SSF54928">
    <property type="entry name" value="RNA-binding domain, RBD"/>
    <property type="match status" value="1"/>
</dbReference>
<name>A0AAE0ZJ44_9GAST</name>
<reference evidence="4" key="1">
    <citation type="journal article" date="2023" name="G3 (Bethesda)">
        <title>A reference genome for the long-term kleptoplast-retaining sea slug Elysia crispata morphotype clarki.</title>
        <authorList>
            <person name="Eastman K.E."/>
            <person name="Pendleton A.L."/>
            <person name="Shaikh M.A."/>
            <person name="Suttiyut T."/>
            <person name="Ogas R."/>
            <person name="Tomko P."/>
            <person name="Gavelis G."/>
            <person name="Widhalm J.R."/>
            <person name="Wisecaver J.H."/>
        </authorList>
    </citation>
    <scope>NUCLEOTIDE SEQUENCE</scope>
    <source>
        <strain evidence="4">ECLA1</strain>
    </source>
</reference>
<dbReference type="EMBL" id="JAWDGP010003850">
    <property type="protein sequence ID" value="KAK3770374.1"/>
    <property type="molecule type" value="Genomic_DNA"/>
</dbReference>
<dbReference type="PROSITE" id="PS50102">
    <property type="entry name" value="RRM"/>
    <property type="match status" value="1"/>
</dbReference>
<feature type="compositionally biased region" description="Basic and acidic residues" evidence="2">
    <location>
        <begin position="33"/>
        <end position="48"/>
    </location>
</feature>
<organism evidence="4 5">
    <name type="scientific">Elysia crispata</name>
    <name type="common">lettuce slug</name>
    <dbReference type="NCBI Taxonomy" id="231223"/>
    <lineage>
        <taxon>Eukaryota</taxon>
        <taxon>Metazoa</taxon>
        <taxon>Spiralia</taxon>
        <taxon>Lophotrochozoa</taxon>
        <taxon>Mollusca</taxon>
        <taxon>Gastropoda</taxon>
        <taxon>Heterobranchia</taxon>
        <taxon>Euthyneura</taxon>
        <taxon>Panpulmonata</taxon>
        <taxon>Sacoglossa</taxon>
        <taxon>Placobranchoidea</taxon>
        <taxon>Plakobranchidae</taxon>
        <taxon>Elysia</taxon>
    </lineage>
</organism>
<dbReference type="AlphaFoldDB" id="A0AAE0ZJ44"/>
<dbReference type="InterPro" id="IPR012677">
    <property type="entry name" value="Nucleotide-bd_a/b_plait_sf"/>
</dbReference>
<dbReference type="InterPro" id="IPR035979">
    <property type="entry name" value="RBD_domain_sf"/>
</dbReference>